<protein>
    <submittedName>
        <fullName evidence="3">DUF1624 domain-containing protein</fullName>
    </submittedName>
</protein>
<evidence type="ECO:0000313" key="4">
    <source>
        <dbReference type="Proteomes" id="UP001501725"/>
    </source>
</evidence>
<reference evidence="4" key="1">
    <citation type="journal article" date="2019" name="Int. J. Syst. Evol. Microbiol.">
        <title>The Global Catalogue of Microorganisms (GCM) 10K type strain sequencing project: providing services to taxonomists for standard genome sequencing and annotation.</title>
        <authorList>
            <consortium name="The Broad Institute Genomics Platform"/>
            <consortium name="The Broad Institute Genome Sequencing Center for Infectious Disease"/>
            <person name="Wu L."/>
            <person name="Ma J."/>
        </authorList>
    </citation>
    <scope>NUCLEOTIDE SEQUENCE [LARGE SCALE GENOMIC DNA]</scope>
    <source>
        <strain evidence="4">JCM 17919</strain>
    </source>
</reference>
<keyword evidence="4" id="KW-1185">Reference proteome</keyword>
<accession>A0ABP8GHU3</accession>
<dbReference type="Proteomes" id="UP001501725">
    <property type="component" value="Unassembled WGS sequence"/>
</dbReference>
<organism evidence="3 4">
    <name type="scientific">Flaviaesturariibacter amylovorans</name>
    <dbReference type="NCBI Taxonomy" id="1084520"/>
    <lineage>
        <taxon>Bacteria</taxon>
        <taxon>Pseudomonadati</taxon>
        <taxon>Bacteroidota</taxon>
        <taxon>Chitinophagia</taxon>
        <taxon>Chitinophagales</taxon>
        <taxon>Chitinophagaceae</taxon>
        <taxon>Flaviaestuariibacter</taxon>
    </lineage>
</organism>
<proteinExistence type="predicted"/>
<feature type="transmembrane region" description="Helical" evidence="1">
    <location>
        <begin position="89"/>
        <end position="112"/>
    </location>
</feature>
<keyword evidence="1" id="KW-0812">Transmembrane</keyword>
<dbReference type="EMBL" id="BAABGY010000005">
    <property type="protein sequence ID" value="GAA4324527.1"/>
    <property type="molecule type" value="Genomic_DNA"/>
</dbReference>
<feature type="transmembrane region" description="Helical" evidence="1">
    <location>
        <begin position="360"/>
        <end position="378"/>
    </location>
</feature>
<keyword evidence="1" id="KW-1133">Transmembrane helix</keyword>
<feature type="transmembrane region" description="Helical" evidence="1">
    <location>
        <begin position="229"/>
        <end position="247"/>
    </location>
</feature>
<evidence type="ECO:0000313" key="3">
    <source>
        <dbReference type="EMBL" id="GAA4324527.1"/>
    </source>
</evidence>
<keyword evidence="1" id="KW-0472">Membrane</keyword>
<gene>
    <name evidence="3" type="ORF">GCM10023184_11930</name>
</gene>
<dbReference type="PANTHER" id="PTHR40407:SF1">
    <property type="entry name" value="HEPARAN-ALPHA-GLUCOSAMINIDE N-ACETYLTRANSFERASE CATALYTIC DOMAIN-CONTAINING PROTEIN"/>
    <property type="match status" value="1"/>
</dbReference>
<feature type="transmembrane region" description="Helical" evidence="1">
    <location>
        <begin position="118"/>
        <end position="146"/>
    </location>
</feature>
<evidence type="ECO:0000256" key="1">
    <source>
        <dbReference type="SAM" id="Phobius"/>
    </source>
</evidence>
<name>A0ABP8GHU3_9BACT</name>
<dbReference type="PANTHER" id="PTHR40407">
    <property type="entry name" value="MEMBRANE PROTEIN-LIKE PROTEIN"/>
    <property type="match status" value="1"/>
</dbReference>
<feature type="transmembrane region" description="Helical" evidence="1">
    <location>
        <begin position="197"/>
        <end position="217"/>
    </location>
</feature>
<dbReference type="RefSeq" id="WP_345254215.1">
    <property type="nucleotide sequence ID" value="NZ_BAABGY010000005.1"/>
</dbReference>
<feature type="transmembrane region" description="Helical" evidence="1">
    <location>
        <begin position="158"/>
        <end position="177"/>
    </location>
</feature>
<comment type="caution">
    <text evidence="3">The sequence shown here is derived from an EMBL/GenBank/DDBJ whole genome shotgun (WGS) entry which is preliminary data.</text>
</comment>
<dbReference type="Pfam" id="PF07786">
    <property type="entry name" value="HGSNAT_cat"/>
    <property type="match status" value="1"/>
</dbReference>
<feature type="transmembrane region" description="Helical" evidence="1">
    <location>
        <begin position="316"/>
        <end position="340"/>
    </location>
</feature>
<feature type="transmembrane region" description="Helical" evidence="1">
    <location>
        <begin position="59"/>
        <end position="77"/>
    </location>
</feature>
<dbReference type="InterPro" id="IPR012429">
    <property type="entry name" value="HGSNAT_cat"/>
</dbReference>
<feature type="domain" description="Heparan-alpha-glucosaminide N-acetyltransferase catalytic" evidence="2">
    <location>
        <begin position="10"/>
        <end position="239"/>
    </location>
</feature>
<feature type="transmembrane region" description="Helical" evidence="1">
    <location>
        <begin position="275"/>
        <end position="296"/>
    </location>
</feature>
<evidence type="ECO:0000259" key="2">
    <source>
        <dbReference type="Pfam" id="PF07786"/>
    </source>
</evidence>
<sequence>MNDLHSPASRIGAIDLLRGLVMVIMALDHTRDFFHADALRYDPTDLSQTNSFLFFTRWITHYCAPVFYFLAGTSAYLTGRRRSKKKLAIFLLTRGIWLMLLELTVVHVGWTFNLTLPFFALATIWALGLAMAALSLLIFLPMPVLLATGVLIVAGHNLLDGVHVPGTGAGAFIWSVLHDTRFIPEQFTFLGRPMEVAYPVLPWIGVMALGYCFGTFYRNEVPAATRRKATLLAGLAALALFVVLRTLNVYGDPQPWSPQTTTVFTLLSFLNTTKYPPSLLFLLMTLGPALLLLRLVDTASGRVARAAITIGRVPMFFYLLHIYLIHLLALFVAVLTGYHWSDMVSQVPFTPAPRNWGQPLAVVYLVWMLVVALLYPLCRWYERYKSSHREQWWLSYV</sequence>